<name>A0AA89BF78_9ASTE</name>
<proteinExistence type="predicted"/>
<evidence type="ECO:0000313" key="1">
    <source>
        <dbReference type="EMBL" id="KAK3029716.1"/>
    </source>
</evidence>
<comment type="caution">
    <text evidence="1">The sequence shown here is derived from an EMBL/GenBank/DDBJ whole genome shotgun (WGS) entry which is preliminary data.</text>
</comment>
<evidence type="ECO:0000313" key="2">
    <source>
        <dbReference type="Proteomes" id="UP001188597"/>
    </source>
</evidence>
<dbReference type="Proteomes" id="UP001188597">
    <property type="component" value="Unassembled WGS sequence"/>
</dbReference>
<gene>
    <name evidence="1" type="ORF">RJ639_039125</name>
</gene>
<accession>A0AA89BF78</accession>
<sequence length="132" mass="14730">MGFSFDRREFGFVAPVVMSADGGQRWPHLGVDGVAMRPEVMGRIRGATDTLELFHLVLKLVTFCKLHLLHLGNSGRTSNNDYIIDSALVHHSIPQTIFNRFHALPEEINVKLLESGTGNIHLEINTIKQAID</sequence>
<protein>
    <submittedName>
        <fullName evidence="1">Uncharacterized protein</fullName>
    </submittedName>
</protein>
<dbReference type="AlphaFoldDB" id="A0AA89BF78"/>
<organism evidence="1 2">
    <name type="scientific">Escallonia herrerae</name>
    <dbReference type="NCBI Taxonomy" id="1293975"/>
    <lineage>
        <taxon>Eukaryota</taxon>
        <taxon>Viridiplantae</taxon>
        <taxon>Streptophyta</taxon>
        <taxon>Embryophyta</taxon>
        <taxon>Tracheophyta</taxon>
        <taxon>Spermatophyta</taxon>
        <taxon>Magnoliopsida</taxon>
        <taxon>eudicotyledons</taxon>
        <taxon>Gunneridae</taxon>
        <taxon>Pentapetalae</taxon>
        <taxon>asterids</taxon>
        <taxon>campanulids</taxon>
        <taxon>Escalloniales</taxon>
        <taxon>Escalloniaceae</taxon>
        <taxon>Escallonia</taxon>
    </lineage>
</organism>
<dbReference type="EMBL" id="JAVXUP010000367">
    <property type="protein sequence ID" value="KAK3029716.1"/>
    <property type="molecule type" value="Genomic_DNA"/>
</dbReference>
<reference evidence="1" key="1">
    <citation type="submission" date="2022-12" db="EMBL/GenBank/DDBJ databases">
        <title>Draft genome assemblies for two species of Escallonia (Escalloniales).</title>
        <authorList>
            <person name="Chanderbali A."/>
            <person name="Dervinis C."/>
            <person name="Anghel I."/>
            <person name="Soltis D."/>
            <person name="Soltis P."/>
            <person name="Zapata F."/>
        </authorList>
    </citation>
    <scope>NUCLEOTIDE SEQUENCE</scope>
    <source>
        <strain evidence="1">UCBG64.0493</strain>
        <tissue evidence="1">Leaf</tissue>
    </source>
</reference>
<keyword evidence="2" id="KW-1185">Reference proteome</keyword>